<dbReference type="Proteomes" id="UP000557392">
    <property type="component" value="Unassembled WGS sequence"/>
</dbReference>
<sequence length="87" mass="9534">MIRSALVACTVAVALSGFTPVSAQEKPKKNGTPDPNEVICRKEAVLGSRLQTMKTCMTRAQWAEQRQLDRQNIERAQVGSCQRQGGC</sequence>
<name>A0A7W6NYU3_9SPHN</name>
<keyword evidence="3" id="KW-1185">Reference proteome</keyword>
<dbReference type="AlphaFoldDB" id="A0A7W6NYU3"/>
<proteinExistence type="predicted"/>
<comment type="caution">
    <text evidence="2">The sequence shown here is derived from an EMBL/GenBank/DDBJ whole genome shotgun (WGS) entry which is preliminary data.</text>
</comment>
<reference evidence="2 3" key="1">
    <citation type="submission" date="2020-08" db="EMBL/GenBank/DDBJ databases">
        <title>Genomic Encyclopedia of Type Strains, Phase IV (KMG-IV): sequencing the most valuable type-strain genomes for metagenomic binning, comparative biology and taxonomic classification.</title>
        <authorList>
            <person name="Goeker M."/>
        </authorList>
    </citation>
    <scope>NUCLEOTIDE SEQUENCE [LARGE SCALE GENOMIC DNA]</scope>
    <source>
        <strain evidence="2 3">DSM 101806</strain>
    </source>
</reference>
<evidence type="ECO:0000256" key="1">
    <source>
        <dbReference type="SAM" id="SignalP"/>
    </source>
</evidence>
<dbReference type="RefSeq" id="WP_183999455.1">
    <property type="nucleotide sequence ID" value="NZ_JACIEH010000003.1"/>
</dbReference>
<evidence type="ECO:0008006" key="4">
    <source>
        <dbReference type="Google" id="ProtNLM"/>
    </source>
</evidence>
<organism evidence="2 3">
    <name type="scientific">Sphingomonas kyeonggiensis</name>
    <dbReference type="NCBI Taxonomy" id="1268553"/>
    <lineage>
        <taxon>Bacteria</taxon>
        <taxon>Pseudomonadati</taxon>
        <taxon>Pseudomonadota</taxon>
        <taxon>Alphaproteobacteria</taxon>
        <taxon>Sphingomonadales</taxon>
        <taxon>Sphingomonadaceae</taxon>
        <taxon>Sphingomonas</taxon>
    </lineage>
</organism>
<evidence type="ECO:0000313" key="3">
    <source>
        <dbReference type="Proteomes" id="UP000557392"/>
    </source>
</evidence>
<dbReference type="EMBL" id="JACIEH010000003">
    <property type="protein sequence ID" value="MBB4100131.1"/>
    <property type="molecule type" value="Genomic_DNA"/>
</dbReference>
<evidence type="ECO:0000313" key="2">
    <source>
        <dbReference type="EMBL" id="MBB4100131.1"/>
    </source>
</evidence>
<accession>A0A7W6NYU3</accession>
<feature type="chain" id="PRO_5031531940" description="PsiF repeat-containing protein" evidence="1">
    <location>
        <begin position="24"/>
        <end position="87"/>
    </location>
</feature>
<protein>
    <recommendedName>
        <fullName evidence="4">PsiF repeat-containing protein</fullName>
    </recommendedName>
</protein>
<feature type="signal peptide" evidence="1">
    <location>
        <begin position="1"/>
        <end position="23"/>
    </location>
</feature>
<keyword evidence="1" id="KW-0732">Signal</keyword>
<gene>
    <name evidence="2" type="ORF">GGR46_003703</name>
</gene>